<protein>
    <recommendedName>
        <fullName evidence="2">Laminin G domain-containing protein</fullName>
    </recommendedName>
</protein>
<gene>
    <name evidence="3" type="ORF">LSTR_LSTR015128</name>
</gene>
<dbReference type="SMR" id="A0A482WLP2"/>
<dbReference type="InterPro" id="IPR050372">
    <property type="entry name" value="Neurexin-related_CASP"/>
</dbReference>
<organism evidence="3 4">
    <name type="scientific">Laodelphax striatellus</name>
    <name type="common">Small brown planthopper</name>
    <name type="synonym">Delphax striatella</name>
    <dbReference type="NCBI Taxonomy" id="195883"/>
    <lineage>
        <taxon>Eukaryota</taxon>
        <taxon>Metazoa</taxon>
        <taxon>Ecdysozoa</taxon>
        <taxon>Arthropoda</taxon>
        <taxon>Hexapoda</taxon>
        <taxon>Insecta</taxon>
        <taxon>Pterygota</taxon>
        <taxon>Neoptera</taxon>
        <taxon>Paraneoptera</taxon>
        <taxon>Hemiptera</taxon>
        <taxon>Auchenorrhyncha</taxon>
        <taxon>Fulgoroidea</taxon>
        <taxon>Delphacidae</taxon>
        <taxon>Criomorphinae</taxon>
        <taxon>Laodelphax</taxon>
    </lineage>
</organism>
<dbReference type="STRING" id="195883.A0A482WLP2"/>
<comment type="caution">
    <text evidence="3">The sequence shown here is derived from an EMBL/GenBank/DDBJ whole genome shotgun (WGS) entry which is preliminary data.</text>
</comment>
<evidence type="ECO:0000259" key="2">
    <source>
        <dbReference type="PROSITE" id="PS50025"/>
    </source>
</evidence>
<evidence type="ECO:0000313" key="3">
    <source>
        <dbReference type="EMBL" id="RZF34240.1"/>
    </source>
</evidence>
<dbReference type="Pfam" id="PF02210">
    <property type="entry name" value="Laminin_G_2"/>
    <property type="match status" value="1"/>
</dbReference>
<feature type="domain" description="Laminin G" evidence="2">
    <location>
        <begin position="99"/>
        <end position="232"/>
    </location>
</feature>
<dbReference type="Proteomes" id="UP000291343">
    <property type="component" value="Unassembled WGS sequence"/>
</dbReference>
<sequence length="232" mass="25920">MRRSLETVLGKQSTLELQFLHVGGFPHNEDALTFGNSLGMSVQPASFVGSMQQFTFNGQNYIEMARAAVGTPSQKGSYFRPQIYVTATFGKRDNQLVHNPVTFKSKHTFVGLPVLKAYSSTNIYFQFKTRESSGLILYNAGREQDFVAIELVNGHLQYIFNLGDGPVRVRDNARSSLNDNRWHAVTIGRPSPKQHTLMVDDNFAIITSLGHNEKLDLAGILYLESTLATWVC</sequence>
<reference evidence="3 4" key="1">
    <citation type="journal article" date="2017" name="Gigascience">
        <title>Genome sequence of the small brown planthopper, Laodelphax striatellus.</title>
        <authorList>
            <person name="Zhu J."/>
            <person name="Jiang F."/>
            <person name="Wang X."/>
            <person name="Yang P."/>
            <person name="Bao Y."/>
            <person name="Zhao W."/>
            <person name="Wang W."/>
            <person name="Lu H."/>
            <person name="Wang Q."/>
            <person name="Cui N."/>
            <person name="Li J."/>
            <person name="Chen X."/>
            <person name="Luo L."/>
            <person name="Yu J."/>
            <person name="Kang L."/>
            <person name="Cui F."/>
        </authorList>
    </citation>
    <scope>NUCLEOTIDE SEQUENCE [LARGE SCALE GENOMIC DNA]</scope>
    <source>
        <strain evidence="3">Lst14</strain>
    </source>
</reference>
<evidence type="ECO:0000256" key="1">
    <source>
        <dbReference type="PROSITE-ProRule" id="PRU00122"/>
    </source>
</evidence>
<dbReference type="InterPro" id="IPR013320">
    <property type="entry name" value="ConA-like_dom_sf"/>
</dbReference>
<dbReference type="SMART" id="SM00282">
    <property type="entry name" value="LamG"/>
    <property type="match status" value="1"/>
</dbReference>
<dbReference type="CDD" id="cd00110">
    <property type="entry name" value="LamG"/>
    <property type="match status" value="1"/>
</dbReference>
<accession>A0A482WLP2</accession>
<dbReference type="SUPFAM" id="SSF49899">
    <property type="entry name" value="Concanavalin A-like lectins/glucanases"/>
    <property type="match status" value="1"/>
</dbReference>
<dbReference type="AlphaFoldDB" id="A0A482WLP2"/>
<comment type="caution">
    <text evidence="1">Lacks conserved residue(s) required for the propagation of feature annotation.</text>
</comment>
<dbReference type="InterPro" id="IPR001791">
    <property type="entry name" value="Laminin_G"/>
</dbReference>
<keyword evidence="4" id="KW-1185">Reference proteome</keyword>
<dbReference type="PANTHER" id="PTHR15036:SF49">
    <property type="entry name" value="AXOTACTIN"/>
    <property type="match status" value="1"/>
</dbReference>
<dbReference type="PANTHER" id="PTHR15036">
    <property type="entry name" value="PIKACHURIN-LIKE PROTEIN"/>
    <property type="match status" value="1"/>
</dbReference>
<proteinExistence type="predicted"/>
<dbReference type="PROSITE" id="PS50025">
    <property type="entry name" value="LAM_G_DOMAIN"/>
    <property type="match status" value="1"/>
</dbReference>
<dbReference type="EMBL" id="QKKF02032276">
    <property type="protein sequence ID" value="RZF34240.1"/>
    <property type="molecule type" value="Genomic_DNA"/>
</dbReference>
<dbReference type="OrthoDB" id="6275838at2759"/>
<dbReference type="InParanoid" id="A0A482WLP2"/>
<name>A0A482WLP2_LAOST</name>
<dbReference type="Gene3D" id="2.60.120.200">
    <property type="match status" value="2"/>
</dbReference>
<evidence type="ECO:0000313" key="4">
    <source>
        <dbReference type="Proteomes" id="UP000291343"/>
    </source>
</evidence>
<dbReference type="GO" id="GO:0016020">
    <property type="term" value="C:membrane"/>
    <property type="evidence" value="ECO:0007669"/>
    <property type="project" value="UniProtKB-SubCell"/>
</dbReference>